<dbReference type="AlphaFoldDB" id="A0A1Y1VGN2"/>
<dbReference type="Pfam" id="PF00270">
    <property type="entry name" value="DEAD"/>
    <property type="match status" value="1"/>
</dbReference>
<evidence type="ECO:0000256" key="5">
    <source>
        <dbReference type="ARBA" id="ARBA00022801"/>
    </source>
</evidence>
<keyword evidence="2" id="KW-0690">Ribosome biogenesis</keyword>
<evidence type="ECO:0000256" key="1">
    <source>
        <dbReference type="ARBA" id="ARBA00004604"/>
    </source>
</evidence>
<evidence type="ECO:0000256" key="8">
    <source>
        <dbReference type="ARBA" id="ARBA00022884"/>
    </source>
</evidence>
<dbReference type="Proteomes" id="UP000193719">
    <property type="component" value="Unassembled WGS sequence"/>
</dbReference>
<evidence type="ECO:0000259" key="15">
    <source>
        <dbReference type="PROSITE" id="PS51195"/>
    </source>
</evidence>
<keyword evidence="8 11" id="KW-0694">RNA-binding</keyword>
<feature type="region of interest" description="Disordered" evidence="12">
    <location>
        <begin position="684"/>
        <end position="773"/>
    </location>
</feature>
<proteinExistence type="inferred from homology"/>
<dbReference type="Pfam" id="PF13959">
    <property type="entry name" value="CTE_SPB4"/>
    <property type="match status" value="1"/>
</dbReference>
<reference evidence="16 17" key="1">
    <citation type="submission" date="2016-08" db="EMBL/GenBank/DDBJ databases">
        <title>Genomes of anaerobic fungi encode conserved fungal cellulosomes for biomass hydrolysis.</title>
        <authorList>
            <consortium name="DOE Joint Genome Institute"/>
            <person name="Haitjema C.H."/>
            <person name="Gilmore S.P."/>
            <person name="Henske J.K."/>
            <person name="Solomon K.V."/>
            <person name="De Groot R."/>
            <person name="Kuo A."/>
            <person name="Mondo S.J."/>
            <person name="Salamov A.A."/>
            <person name="Labutti K."/>
            <person name="Zhao Z."/>
            <person name="Chiniquy J."/>
            <person name="Barry K."/>
            <person name="Brewer H.M."/>
            <person name="Purvine S.O."/>
            <person name="Wright A.T."/>
            <person name="Boxma B."/>
            <person name="Van Alen T."/>
            <person name="Hackstein J.H."/>
            <person name="Baker S.E."/>
            <person name="Grigoriev I.V."/>
            <person name="O'Malley M.A."/>
        </authorList>
    </citation>
    <scope>NUCLEOTIDE SEQUENCE [LARGE SCALE GENOMIC DNA]</scope>
    <source>
        <strain evidence="17">finn</strain>
    </source>
</reference>
<dbReference type="SMART" id="SM00487">
    <property type="entry name" value="DEXDc"/>
    <property type="match status" value="1"/>
</dbReference>
<dbReference type="CDD" id="cd17941">
    <property type="entry name" value="DEADc_DDX10"/>
    <property type="match status" value="1"/>
</dbReference>
<dbReference type="Pfam" id="PF00271">
    <property type="entry name" value="Helicase_C"/>
    <property type="match status" value="1"/>
</dbReference>
<dbReference type="SMART" id="SM01178">
    <property type="entry name" value="DUF4217"/>
    <property type="match status" value="1"/>
</dbReference>
<dbReference type="PROSITE" id="PS51195">
    <property type="entry name" value="Q_MOTIF"/>
    <property type="match status" value="1"/>
</dbReference>
<dbReference type="InterPro" id="IPR025313">
    <property type="entry name" value="SPB4-like_CTE"/>
</dbReference>
<feature type="compositionally biased region" description="Acidic residues" evidence="12">
    <location>
        <begin position="703"/>
        <end position="737"/>
    </location>
</feature>
<dbReference type="InterPro" id="IPR011545">
    <property type="entry name" value="DEAD/DEAH_box_helicase_dom"/>
</dbReference>
<dbReference type="InterPro" id="IPR014001">
    <property type="entry name" value="Helicase_ATP-bd"/>
</dbReference>
<evidence type="ECO:0000256" key="4">
    <source>
        <dbReference type="ARBA" id="ARBA00022741"/>
    </source>
</evidence>
<keyword evidence="3" id="KW-0698">rRNA processing</keyword>
<name>A0A1Y1VGN2_9FUNG</name>
<feature type="domain" description="Helicase C-terminal" evidence="14">
    <location>
        <begin position="276"/>
        <end position="432"/>
    </location>
</feature>
<dbReference type="SMART" id="SM00490">
    <property type="entry name" value="HELICc"/>
    <property type="match status" value="1"/>
</dbReference>
<feature type="short sequence motif" description="Q motif" evidence="9">
    <location>
        <begin position="45"/>
        <end position="73"/>
    </location>
</feature>
<comment type="function">
    <text evidence="11">RNA helicase.</text>
</comment>
<keyword evidence="5 10" id="KW-0378">Hydrolase</keyword>
<dbReference type="Gene3D" id="3.40.50.300">
    <property type="entry name" value="P-loop containing nucleotide triphosphate hydrolases"/>
    <property type="match status" value="2"/>
</dbReference>
<feature type="domain" description="Helicase ATP-binding" evidence="13">
    <location>
        <begin position="76"/>
        <end position="250"/>
    </location>
</feature>
<dbReference type="STRING" id="1754191.A0A1Y1VGN2"/>
<dbReference type="InterPro" id="IPR027417">
    <property type="entry name" value="P-loop_NTPase"/>
</dbReference>
<evidence type="ECO:0000256" key="3">
    <source>
        <dbReference type="ARBA" id="ARBA00022552"/>
    </source>
</evidence>
<dbReference type="InterPro" id="IPR000629">
    <property type="entry name" value="RNA-helicase_DEAD-box_CS"/>
</dbReference>
<dbReference type="GO" id="GO:0032040">
    <property type="term" value="C:small-subunit processome"/>
    <property type="evidence" value="ECO:0007669"/>
    <property type="project" value="EnsemblFungi"/>
</dbReference>
<dbReference type="GO" id="GO:0006364">
    <property type="term" value="P:rRNA processing"/>
    <property type="evidence" value="ECO:0007669"/>
    <property type="project" value="UniProtKB-KW"/>
</dbReference>
<sequence>MGNFKVKESHKLPRKQRKINEKKELIEIEEKIKDPEVFLKDETITQFKQLPLSSFTLKGLAQAHYVEMTDIQRKSIPYALAGKDILGAAKTGSGKTLAFILPILENLYRIKWSQVDGVGAIVISPTRELALQIFEVLRKVGKFHSFSAGLLIGGKDLKVEQQRVSKMNILICTPGRLLQHMDQTADFNCDNIQMLVLDEADRILDFGFQKTLNAIVNFMPKDRQTLLFSATQTKSVKDLARLSLENPEYVAVHEKEKYSTPKSLVQKYLICELNEKLNILYSFIKTHLKSKILVFLSSCKQVRYVYEAFCKLHPGVPLYCLHGKQKQNKRIAIFDQFCRKTAVCLFATDIAARGLDFPSVDWVVQVDCPEDCDTYIHRVGRTARYNSTGQALLFLLPSEVKFASLLTEKKVPIEEIKINPKKNTSIQQQLVGICSKYPEIKYLGQKAFISYMRSIYLQSNKEVFDVQQLPAEKFSESLGLPGAPKIKFIKKSGEKNKSRQANGQISKELMNAIKDSDTEEQEEEKEKKIKPKTKIDKLFNKKSNVLEHYNKLIEEDGKAEESDDDDFLTIKRYDHDLDSDAENEANTKVTLPPEEITKKKLMKLKEKELKSRGTGTKFKFDDEGNAVPLYTLESLAEYEEKNDIGEQQKIYLEKNTEELQKEDVIDKQTQKEKLKAKRLIKKLKRTGQDEFMDEPTVVLGGASDEDEYSGEDDEGEDDGFNSEEYSGEDQDEMEYEESSSKKRKSNDNVDNDDEEPKESSKKQKLNVDDISLKDQEELALKLLGM</sequence>
<comment type="caution">
    <text evidence="16">The sequence shown here is derived from an EMBL/GenBank/DDBJ whole genome shotgun (WGS) entry which is preliminary data.</text>
</comment>
<evidence type="ECO:0000256" key="12">
    <source>
        <dbReference type="SAM" id="MobiDB-lite"/>
    </source>
</evidence>
<dbReference type="InterPro" id="IPR014014">
    <property type="entry name" value="RNA_helicase_DEAD_Q_motif"/>
</dbReference>
<dbReference type="GO" id="GO:0005524">
    <property type="term" value="F:ATP binding"/>
    <property type="evidence" value="ECO:0007669"/>
    <property type="project" value="UniProtKB-UniRule"/>
</dbReference>
<dbReference type="GO" id="GO:0003723">
    <property type="term" value="F:RNA binding"/>
    <property type="evidence" value="ECO:0007669"/>
    <property type="project" value="UniProtKB-UniRule"/>
</dbReference>
<dbReference type="EMBL" id="MCFH01000008">
    <property type="protein sequence ID" value="ORX55887.1"/>
    <property type="molecule type" value="Genomic_DNA"/>
</dbReference>
<evidence type="ECO:0000256" key="10">
    <source>
        <dbReference type="RuleBase" id="RU000492"/>
    </source>
</evidence>
<keyword evidence="6 10" id="KW-0347">Helicase</keyword>
<dbReference type="PROSITE" id="PS51192">
    <property type="entry name" value="HELICASE_ATP_BIND_1"/>
    <property type="match status" value="1"/>
</dbReference>
<keyword evidence="7 10" id="KW-0067">ATP-binding</keyword>
<comment type="similarity">
    <text evidence="10">Belongs to the DEAD box helicase family.</text>
</comment>
<evidence type="ECO:0000313" key="16">
    <source>
        <dbReference type="EMBL" id="ORX55887.1"/>
    </source>
</evidence>
<evidence type="ECO:0000313" key="17">
    <source>
        <dbReference type="Proteomes" id="UP000193719"/>
    </source>
</evidence>
<organism evidence="16 17">
    <name type="scientific">Piromyces finnis</name>
    <dbReference type="NCBI Taxonomy" id="1754191"/>
    <lineage>
        <taxon>Eukaryota</taxon>
        <taxon>Fungi</taxon>
        <taxon>Fungi incertae sedis</taxon>
        <taxon>Chytridiomycota</taxon>
        <taxon>Chytridiomycota incertae sedis</taxon>
        <taxon>Neocallimastigomycetes</taxon>
        <taxon>Neocallimastigales</taxon>
        <taxon>Neocallimastigaceae</taxon>
        <taxon>Piromyces</taxon>
    </lineage>
</organism>
<evidence type="ECO:0000259" key="13">
    <source>
        <dbReference type="PROSITE" id="PS51192"/>
    </source>
</evidence>
<evidence type="ECO:0000256" key="6">
    <source>
        <dbReference type="ARBA" id="ARBA00022806"/>
    </source>
</evidence>
<evidence type="ECO:0000256" key="2">
    <source>
        <dbReference type="ARBA" id="ARBA00022517"/>
    </source>
</evidence>
<reference evidence="16 17" key="2">
    <citation type="submission" date="2016-08" db="EMBL/GenBank/DDBJ databases">
        <title>Pervasive Adenine N6-methylation of Active Genes in Fungi.</title>
        <authorList>
            <consortium name="DOE Joint Genome Institute"/>
            <person name="Mondo S.J."/>
            <person name="Dannebaum R.O."/>
            <person name="Kuo R.C."/>
            <person name="Labutti K."/>
            <person name="Haridas S."/>
            <person name="Kuo A."/>
            <person name="Salamov A."/>
            <person name="Ahrendt S.R."/>
            <person name="Lipzen A."/>
            <person name="Sullivan W."/>
            <person name="Andreopoulos W.B."/>
            <person name="Clum A."/>
            <person name="Lindquist E."/>
            <person name="Daum C."/>
            <person name="Ramamoorthy G.K."/>
            <person name="Gryganskyi A."/>
            <person name="Culley D."/>
            <person name="Magnuson J.K."/>
            <person name="James T.Y."/>
            <person name="O'Malley M.A."/>
            <person name="Stajich J.E."/>
            <person name="Spatafora J.W."/>
            <person name="Visel A."/>
            <person name="Grigoriev I.V."/>
        </authorList>
    </citation>
    <scope>NUCLEOTIDE SEQUENCE [LARGE SCALE GENOMIC DNA]</scope>
    <source>
        <strain evidence="17">finn</strain>
    </source>
</reference>
<dbReference type="PROSITE" id="PS51194">
    <property type="entry name" value="HELICASE_CTER"/>
    <property type="match status" value="1"/>
</dbReference>
<evidence type="ECO:0000256" key="11">
    <source>
        <dbReference type="RuleBase" id="RU365068"/>
    </source>
</evidence>
<dbReference type="SUPFAM" id="SSF52540">
    <property type="entry name" value="P-loop containing nucleoside triphosphate hydrolases"/>
    <property type="match status" value="1"/>
</dbReference>
<comment type="catalytic activity">
    <reaction evidence="11">
        <text>ATP + H2O = ADP + phosphate + H(+)</text>
        <dbReference type="Rhea" id="RHEA:13065"/>
        <dbReference type="ChEBI" id="CHEBI:15377"/>
        <dbReference type="ChEBI" id="CHEBI:15378"/>
        <dbReference type="ChEBI" id="CHEBI:30616"/>
        <dbReference type="ChEBI" id="CHEBI:43474"/>
        <dbReference type="ChEBI" id="CHEBI:456216"/>
        <dbReference type="EC" id="3.6.4.13"/>
    </reaction>
</comment>
<dbReference type="InterPro" id="IPR001650">
    <property type="entry name" value="Helicase_C-like"/>
</dbReference>
<dbReference type="GO" id="GO:0003724">
    <property type="term" value="F:RNA helicase activity"/>
    <property type="evidence" value="ECO:0007669"/>
    <property type="project" value="UniProtKB-EC"/>
</dbReference>
<gene>
    <name evidence="16" type="ORF">BCR36DRAFT_346239</name>
</gene>
<accession>A0A1Y1VGN2</accession>
<dbReference type="OrthoDB" id="10259640at2759"/>
<dbReference type="GO" id="GO:0016887">
    <property type="term" value="F:ATP hydrolysis activity"/>
    <property type="evidence" value="ECO:0007669"/>
    <property type="project" value="RHEA"/>
</dbReference>
<dbReference type="GO" id="GO:0042802">
    <property type="term" value="F:identical protein binding"/>
    <property type="evidence" value="ECO:0007669"/>
    <property type="project" value="EnsemblFungi"/>
</dbReference>
<evidence type="ECO:0000259" key="14">
    <source>
        <dbReference type="PROSITE" id="PS51194"/>
    </source>
</evidence>
<feature type="domain" description="DEAD-box RNA helicase Q" evidence="15">
    <location>
        <begin position="45"/>
        <end position="73"/>
    </location>
</feature>
<comment type="domain">
    <text evidence="11">The Q motif is unique to and characteristic of the DEAD box family of RNA helicases and controls ATP binding and hydrolysis.</text>
</comment>
<keyword evidence="17" id="KW-1185">Reference proteome</keyword>
<dbReference type="EC" id="3.6.4.13" evidence="11"/>
<evidence type="ECO:0000256" key="9">
    <source>
        <dbReference type="PROSITE-ProRule" id="PRU00552"/>
    </source>
</evidence>
<keyword evidence="4 10" id="KW-0547">Nucleotide-binding</keyword>
<dbReference type="PROSITE" id="PS00039">
    <property type="entry name" value="DEAD_ATP_HELICASE"/>
    <property type="match status" value="1"/>
</dbReference>
<protein>
    <recommendedName>
        <fullName evidence="11">ATP-dependent RNA helicase</fullName>
        <ecNumber evidence="11">3.6.4.13</ecNumber>
    </recommendedName>
</protein>
<dbReference type="CDD" id="cd18787">
    <property type="entry name" value="SF2_C_DEAD"/>
    <property type="match status" value="1"/>
</dbReference>
<comment type="subcellular location">
    <subcellularLocation>
        <location evidence="1">Nucleus</location>
        <location evidence="1">Nucleolus</location>
    </subcellularLocation>
</comment>
<dbReference type="PANTHER" id="PTHR24031">
    <property type="entry name" value="RNA HELICASE"/>
    <property type="match status" value="1"/>
</dbReference>
<evidence type="ECO:0000256" key="7">
    <source>
        <dbReference type="ARBA" id="ARBA00022840"/>
    </source>
</evidence>
<feature type="compositionally biased region" description="Basic and acidic residues" evidence="12">
    <location>
        <begin position="757"/>
        <end position="773"/>
    </location>
</feature>